<dbReference type="GO" id="GO:0004803">
    <property type="term" value="F:transposase activity"/>
    <property type="evidence" value="ECO:0007669"/>
    <property type="project" value="InterPro"/>
</dbReference>
<feature type="compositionally biased region" description="Low complexity" evidence="2">
    <location>
        <begin position="42"/>
        <end position="53"/>
    </location>
</feature>
<evidence type="ECO:0000256" key="2">
    <source>
        <dbReference type="SAM" id="MobiDB-lite"/>
    </source>
</evidence>
<gene>
    <name evidence="3" type="ORF">EV132_1831</name>
</gene>
<dbReference type="GO" id="GO:0003677">
    <property type="term" value="F:DNA binding"/>
    <property type="evidence" value="ECO:0007669"/>
    <property type="project" value="InterPro"/>
</dbReference>
<evidence type="ECO:0000313" key="4">
    <source>
        <dbReference type="Proteomes" id="UP000294576"/>
    </source>
</evidence>
<dbReference type="Pfam" id="PF01527">
    <property type="entry name" value="HTH_Tnp_1"/>
    <property type="match status" value="1"/>
</dbReference>
<evidence type="ECO:0000256" key="1">
    <source>
        <dbReference type="SAM" id="Coils"/>
    </source>
</evidence>
<organism evidence="3 4">
    <name type="scientific">Rhizobium sullae</name>
    <name type="common">Rhizobium hedysari</name>
    <dbReference type="NCBI Taxonomy" id="50338"/>
    <lineage>
        <taxon>Bacteria</taxon>
        <taxon>Pseudomonadati</taxon>
        <taxon>Pseudomonadota</taxon>
        <taxon>Alphaproteobacteria</taxon>
        <taxon>Hyphomicrobiales</taxon>
        <taxon>Rhizobiaceae</taxon>
        <taxon>Rhizobium/Agrobacterium group</taxon>
        <taxon>Rhizobium</taxon>
    </lineage>
</organism>
<sequence>MMADENNIGPVAAVETTEVEAKTPAAKKQRSPQRPTTAVEPARSASKADAAKSQVTKPRAYSEQEKTGKLKLIETAVTEGKSSLKDAIKTAGISEQTYYNWKRSATPAVQKNEKPAPASDELADLVQLEEENQKLRKRLAEKLRAENTELRKRLGLD</sequence>
<feature type="region of interest" description="Disordered" evidence="2">
    <location>
        <begin position="1"/>
        <end position="67"/>
    </location>
</feature>
<dbReference type="SUPFAM" id="SSF46689">
    <property type="entry name" value="Homeodomain-like"/>
    <property type="match status" value="1"/>
</dbReference>
<dbReference type="InterPro" id="IPR002514">
    <property type="entry name" value="Transposase_8"/>
</dbReference>
<evidence type="ECO:0000313" key="3">
    <source>
        <dbReference type="EMBL" id="TCU01328.1"/>
    </source>
</evidence>
<accession>A0A4V2V7Q5</accession>
<feature type="coiled-coil region" evidence="1">
    <location>
        <begin position="118"/>
        <end position="148"/>
    </location>
</feature>
<reference evidence="3 4" key="1">
    <citation type="submission" date="2019-03" db="EMBL/GenBank/DDBJ databases">
        <title>Genomic Encyclopedia of Type Strains, Phase IV (KMG-V): Genome sequencing to study the core and pangenomes of soil and plant-associated prokaryotes.</title>
        <authorList>
            <person name="Whitman W."/>
        </authorList>
    </citation>
    <scope>NUCLEOTIDE SEQUENCE [LARGE SCALE GENOMIC DNA]</scope>
    <source>
        <strain evidence="3 4">Hc14</strain>
    </source>
</reference>
<dbReference type="InterPro" id="IPR009057">
    <property type="entry name" value="Homeodomain-like_sf"/>
</dbReference>
<dbReference type="EMBL" id="SMBH01000083">
    <property type="protein sequence ID" value="TCU01328.1"/>
    <property type="molecule type" value="Genomic_DNA"/>
</dbReference>
<dbReference type="GO" id="GO:0006313">
    <property type="term" value="P:DNA transposition"/>
    <property type="evidence" value="ECO:0007669"/>
    <property type="project" value="InterPro"/>
</dbReference>
<dbReference type="Gene3D" id="1.10.10.60">
    <property type="entry name" value="Homeodomain-like"/>
    <property type="match status" value="1"/>
</dbReference>
<dbReference type="Proteomes" id="UP000294576">
    <property type="component" value="Unassembled WGS sequence"/>
</dbReference>
<protein>
    <submittedName>
        <fullName evidence="3">Putative transposase</fullName>
    </submittedName>
</protein>
<comment type="caution">
    <text evidence="3">The sequence shown here is derived from an EMBL/GenBank/DDBJ whole genome shotgun (WGS) entry which is preliminary data.</text>
</comment>
<name>A0A4V2V7Q5_RHISU</name>
<keyword evidence="1" id="KW-0175">Coiled coil</keyword>
<proteinExistence type="predicted"/>
<dbReference type="AlphaFoldDB" id="A0A4V2V7Q5"/>